<dbReference type="PANTHER" id="PTHR47691">
    <property type="entry name" value="REGULATOR-RELATED"/>
    <property type="match status" value="1"/>
</dbReference>
<dbReference type="EMBL" id="FMHU01000002">
    <property type="protein sequence ID" value="SCL22588.1"/>
    <property type="molecule type" value="Genomic_DNA"/>
</dbReference>
<dbReference type="Gene3D" id="1.25.40.10">
    <property type="entry name" value="Tetratricopeptide repeat domain"/>
    <property type="match status" value="1"/>
</dbReference>
<accession>A0A1C6RZY1</accession>
<feature type="compositionally biased region" description="Low complexity" evidence="4">
    <location>
        <begin position="839"/>
        <end position="861"/>
    </location>
</feature>
<comment type="similarity">
    <text evidence="1">Belongs to the AfsR/DnrI/RedD regulatory family.</text>
</comment>
<dbReference type="InterPro" id="IPR005158">
    <property type="entry name" value="BTAD"/>
</dbReference>
<dbReference type="InterPro" id="IPR011990">
    <property type="entry name" value="TPR-like_helical_dom_sf"/>
</dbReference>
<sequence length="881" mass="92851">MFFGILGPVEARTVDGTSVPLGGRQLRALLALLLLDAGRVVTTSRLIDGLHGEHPPVGAANALQSQVSRLRRALRDAGTAPLVEAHPAGYRLAVDREDVDVHRVVRLGRAGRQALAAGAPARAVALLGEALTLWRGEPLTDVAAAPFAAAQIARLTELRLGIVEEYAEAALAAGNPDAPIVALGEVVARHPLRERPRGQLMRSLHAAGRSAEALRVYADLRRTLAGELGVEPSAELAAVHLAVLRDERDDRVSPPPARLPAQLSSFVGREDDLARVAGLLDAGRLVTVTGPGGVGKTRLAVAAAGRRTGETCFVDLAPLPSGARVAPVLLDALGLRESGLGLPGVNRVPMSGPPDAGRPATGPAGGLSGAGGSSAVGVPSGGADPAVARLVTALSDRRMLLVLDNCEHLVGDAAPVVRRLLAACPDLRILATSREPLGLTGELLCPLAPLPVPNREVPPGTAVTAPAMRLFADRAGAVRPDFVLDSGTVDTVRRICAALDGLPLAIELAAVRVRALPLAEVASRLDDRFRLLSRGDRTAALRHQTLHAVVRWSWDLLDDAQRRLLRRLTVFAGGETVSAAEQVCGGSRGPLLPLSEEEGPPATTRRGPDTAELLAALVDRSLLEHTAGRYRMLETVRSFGAERLVEAGEDDLLRRAHAAYFLRLAATADGYLRREEQVDWLHRLRAEHRNLDAALRWAVAADPPLAMRLVGALSAYWYLRGLRGEIAPLAEQLLRAVGAESPDGLAEEYVLCVVYAVSGGAGAGLSDHVRRATALMDAMDRPPRQPFLNVLWAQFAGPPGRGAAPAQAADRRGPVVAGARPLRQRLPRPVPGHRRHGRVGATAGVGRVPVGGRPVGRVAGAGRAGDHRRLARRGRRGPRPA</sequence>
<feature type="domain" description="OmpR/PhoB-type" evidence="5">
    <location>
        <begin position="1"/>
        <end position="94"/>
    </location>
</feature>
<evidence type="ECO:0000259" key="5">
    <source>
        <dbReference type="PROSITE" id="PS51755"/>
    </source>
</evidence>
<dbReference type="Pfam" id="PF00486">
    <property type="entry name" value="Trans_reg_C"/>
    <property type="match status" value="1"/>
</dbReference>
<feature type="region of interest" description="Disordered" evidence="4">
    <location>
        <begin position="825"/>
        <end position="881"/>
    </location>
</feature>
<dbReference type="GO" id="GO:0003677">
    <property type="term" value="F:DNA binding"/>
    <property type="evidence" value="ECO:0007669"/>
    <property type="project" value="UniProtKB-UniRule"/>
</dbReference>
<organism evidence="6 7">
    <name type="scientific">Micromonospora inyonensis</name>
    <dbReference type="NCBI Taxonomy" id="47866"/>
    <lineage>
        <taxon>Bacteria</taxon>
        <taxon>Bacillati</taxon>
        <taxon>Actinomycetota</taxon>
        <taxon>Actinomycetes</taxon>
        <taxon>Micromonosporales</taxon>
        <taxon>Micromonosporaceae</taxon>
        <taxon>Micromonospora</taxon>
    </lineage>
</organism>
<dbReference type="InterPro" id="IPR016032">
    <property type="entry name" value="Sig_transdc_resp-reg_C-effctor"/>
</dbReference>
<evidence type="ECO:0000256" key="2">
    <source>
        <dbReference type="ARBA" id="ARBA00023125"/>
    </source>
</evidence>
<dbReference type="Gene3D" id="1.10.10.10">
    <property type="entry name" value="Winged helix-like DNA-binding domain superfamily/Winged helix DNA-binding domain"/>
    <property type="match status" value="1"/>
</dbReference>
<keyword evidence="7" id="KW-1185">Reference proteome</keyword>
<name>A0A1C6RZY1_9ACTN</name>
<feature type="region of interest" description="Disordered" evidence="4">
    <location>
        <begin position="350"/>
        <end position="378"/>
    </location>
</feature>
<dbReference type="InterPro" id="IPR001867">
    <property type="entry name" value="OmpR/PhoB-type_DNA-bd"/>
</dbReference>
<reference evidence="7" key="1">
    <citation type="submission" date="2016-06" db="EMBL/GenBank/DDBJ databases">
        <authorList>
            <person name="Varghese N."/>
        </authorList>
    </citation>
    <scope>NUCLEOTIDE SEQUENCE [LARGE SCALE GENOMIC DNA]</scope>
    <source>
        <strain evidence="7">DSM 46123</strain>
    </source>
</reference>
<feature type="DNA-binding region" description="OmpR/PhoB-type" evidence="3">
    <location>
        <begin position="1"/>
        <end position="94"/>
    </location>
</feature>
<dbReference type="SMART" id="SM00862">
    <property type="entry name" value="Trans_reg_C"/>
    <property type="match status" value="1"/>
</dbReference>
<feature type="compositionally biased region" description="Basic residues" evidence="4">
    <location>
        <begin position="869"/>
        <end position="881"/>
    </location>
</feature>
<dbReference type="GO" id="GO:0006355">
    <property type="term" value="P:regulation of DNA-templated transcription"/>
    <property type="evidence" value="ECO:0007669"/>
    <property type="project" value="InterPro"/>
</dbReference>
<dbReference type="CDD" id="cd15831">
    <property type="entry name" value="BTAD"/>
    <property type="match status" value="1"/>
</dbReference>
<dbReference type="Proteomes" id="UP000198906">
    <property type="component" value="Unassembled WGS sequence"/>
</dbReference>
<evidence type="ECO:0000256" key="3">
    <source>
        <dbReference type="PROSITE-ProRule" id="PRU01091"/>
    </source>
</evidence>
<keyword evidence="2 3" id="KW-0238">DNA-binding</keyword>
<dbReference type="PROSITE" id="PS51755">
    <property type="entry name" value="OMPR_PHOB"/>
    <property type="match status" value="1"/>
</dbReference>
<dbReference type="SUPFAM" id="SSF48452">
    <property type="entry name" value="TPR-like"/>
    <property type="match status" value="1"/>
</dbReference>
<dbReference type="SUPFAM" id="SSF46894">
    <property type="entry name" value="C-terminal effector domain of the bipartite response regulators"/>
    <property type="match status" value="1"/>
</dbReference>
<gene>
    <name evidence="6" type="ORF">GA0074694_3403</name>
</gene>
<protein>
    <submittedName>
        <fullName evidence="6">Predicted ATPase</fullName>
    </submittedName>
</protein>
<dbReference type="PANTHER" id="PTHR47691:SF3">
    <property type="entry name" value="HTH-TYPE TRANSCRIPTIONAL REGULATOR RV0890C-RELATED"/>
    <property type="match status" value="1"/>
</dbReference>
<dbReference type="STRING" id="47866.GA0074694_3403"/>
<dbReference type="InterPro" id="IPR027417">
    <property type="entry name" value="P-loop_NTPase"/>
</dbReference>
<dbReference type="InterPro" id="IPR036388">
    <property type="entry name" value="WH-like_DNA-bd_sf"/>
</dbReference>
<dbReference type="AlphaFoldDB" id="A0A1C6RZY1"/>
<feature type="compositionally biased region" description="Gly residues" evidence="4">
    <location>
        <begin position="363"/>
        <end position="374"/>
    </location>
</feature>
<dbReference type="SMART" id="SM01043">
    <property type="entry name" value="BTAD"/>
    <property type="match status" value="1"/>
</dbReference>
<evidence type="ECO:0000313" key="7">
    <source>
        <dbReference type="Proteomes" id="UP000198906"/>
    </source>
</evidence>
<evidence type="ECO:0000313" key="6">
    <source>
        <dbReference type="EMBL" id="SCL22588.1"/>
    </source>
</evidence>
<evidence type="ECO:0000256" key="4">
    <source>
        <dbReference type="SAM" id="MobiDB-lite"/>
    </source>
</evidence>
<evidence type="ECO:0000256" key="1">
    <source>
        <dbReference type="ARBA" id="ARBA00005820"/>
    </source>
</evidence>
<dbReference type="RefSeq" id="WP_091459559.1">
    <property type="nucleotide sequence ID" value="NZ_FMHU01000002.1"/>
</dbReference>
<dbReference type="GO" id="GO:0000160">
    <property type="term" value="P:phosphorelay signal transduction system"/>
    <property type="evidence" value="ECO:0007669"/>
    <property type="project" value="InterPro"/>
</dbReference>
<dbReference type="Gene3D" id="3.40.50.300">
    <property type="entry name" value="P-loop containing nucleotide triphosphate hydrolases"/>
    <property type="match status" value="1"/>
</dbReference>
<feature type="compositionally biased region" description="Basic residues" evidence="4">
    <location>
        <begin position="825"/>
        <end position="838"/>
    </location>
</feature>
<proteinExistence type="inferred from homology"/>
<dbReference type="SUPFAM" id="SSF52540">
    <property type="entry name" value="P-loop containing nucleoside triphosphate hydrolases"/>
    <property type="match status" value="1"/>
</dbReference>
<dbReference type="Pfam" id="PF03704">
    <property type="entry name" value="BTAD"/>
    <property type="match status" value="1"/>
</dbReference>